<name>A0ABD2XQF7_9HYME</name>
<dbReference type="AlphaFoldDB" id="A0ABD2XQF7"/>
<protein>
    <submittedName>
        <fullName evidence="1">Uncharacterized protein</fullName>
    </submittedName>
</protein>
<accession>A0ABD2XQF7</accession>
<reference evidence="1 2" key="1">
    <citation type="journal article" date="2024" name="bioRxiv">
        <title>A reference genome for Trichogramma kaykai: A tiny desert-dwelling parasitoid wasp with competing sex-ratio distorters.</title>
        <authorList>
            <person name="Culotta J."/>
            <person name="Lindsey A.R."/>
        </authorList>
    </citation>
    <scope>NUCLEOTIDE SEQUENCE [LARGE SCALE GENOMIC DNA]</scope>
    <source>
        <strain evidence="1 2">KSX58</strain>
    </source>
</reference>
<evidence type="ECO:0000313" key="1">
    <source>
        <dbReference type="EMBL" id="KAL3407268.1"/>
    </source>
</evidence>
<organism evidence="1 2">
    <name type="scientific">Trichogramma kaykai</name>
    <dbReference type="NCBI Taxonomy" id="54128"/>
    <lineage>
        <taxon>Eukaryota</taxon>
        <taxon>Metazoa</taxon>
        <taxon>Ecdysozoa</taxon>
        <taxon>Arthropoda</taxon>
        <taxon>Hexapoda</taxon>
        <taxon>Insecta</taxon>
        <taxon>Pterygota</taxon>
        <taxon>Neoptera</taxon>
        <taxon>Endopterygota</taxon>
        <taxon>Hymenoptera</taxon>
        <taxon>Apocrita</taxon>
        <taxon>Proctotrupomorpha</taxon>
        <taxon>Chalcidoidea</taxon>
        <taxon>Trichogrammatidae</taxon>
        <taxon>Trichogramma</taxon>
    </lineage>
</organism>
<dbReference type="Proteomes" id="UP001627154">
    <property type="component" value="Unassembled WGS sequence"/>
</dbReference>
<keyword evidence="2" id="KW-1185">Reference proteome</keyword>
<dbReference type="EMBL" id="JBJJXI010000011">
    <property type="protein sequence ID" value="KAL3407268.1"/>
    <property type="molecule type" value="Genomic_DNA"/>
</dbReference>
<proteinExistence type="predicted"/>
<sequence>MLQREERSSASKRLLATLSFISKMIIMPRMLIKIELFENWTELRGENVTKMRYKDSCVETSGSTSMYSSFS</sequence>
<gene>
    <name evidence="1" type="ORF">TKK_000548</name>
</gene>
<evidence type="ECO:0000313" key="2">
    <source>
        <dbReference type="Proteomes" id="UP001627154"/>
    </source>
</evidence>
<comment type="caution">
    <text evidence="1">The sequence shown here is derived from an EMBL/GenBank/DDBJ whole genome shotgun (WGS) entry which is preliminary data.</text>
</comment>